<reference evidence="2" key="1">
    <citation type="submission" date="2016-05" db="EMBL/GenBank/DDBJ databases">
        <authorList>
            <person name="Naeem Raeece"/>
        </authorList>
    </citation>
    <scope>NUCLEOTIDE SEQUENCE [LARGE SCALE GENOMIC DNA]</scope>
</reference>
<protein>
    <submittedName>
        <fullName evidence="1">Uncharacterized protein</fullName>
    </submittedName>
</protein>
<dbReference type="AlphaFoldDB" id="A0A1A8YK99"/>
<name>A0A1A8YK99_PLAOA</name>
<sequence>MPTRTCTKVCTFSHACPLFAFTPVVPSSTKYSFNYFPTFPRTAVFENIKWENKNGEQTLLKMGYKCGKKWGTNVAKNGVQMWQKMGYKCGKKCGKNVAKNGMQNE</sequence>
<dbReference type="Proteomes" id="UP000078555">
    <property type="component" value="Unassembled WGS sequence"/>
</dbReference>
<accession>A0A1A8YK99</accession>
<keyword evidence="2" id="KW-1185">Reference proteome</keyword>
<evidence type="ECO:0000313" key="2">
    <source>
        <dbReference type="Proteomes" id="UP000078555"/>
    </source>
</evidence>
<evidence type="ECO:0000313" key="1">
    <source>
        <dbReference type="EMBL" id="SBT31984.1"/>
    </source>
</evidence>
<organism evidence="1 2">
    <name type="scientific">Plasmodium ovale wallikeri</name>
    <dbReference type="NCBI Taxonomy" id="864142"/>
    <lineage>
        <taxon>Eukaryota</taxon>
        <taxon>Sar</taxon>
        <taxon>Alveolata</taxon>
        <taxon>Apicomplexa</taxon>
        <taxon>Aconoidasida</taxon>
        <taxon>Haemosporida</taxon>
        <taxon>Plasmodiidae</taxon>
        <taxon>Plasmodium</taxon>
        <taxon>Plasmodium (Plasmodium)</taxon>
    </lineage>
</organism>
<dbReference type="EMBL" id="FLRD01000030">
    <property type="protein sequence ID" value="SBT31984.1"/>
    <property type="molecule type" value="Genomic_DNA"/>
</dbReference>
<proteinExistence type="predicted"/>
<gene>
    <name evidence="1" type="ORF">POVWA1_009880</name>
</gene>